<evidence type="ECO:0000313" key="4">
    <source>
        <dbReference type="EMBL" id="SFN00737.1"/>
    </source>
</evidence>
<dbReference type="Gene3D" id="3.10.560.10">
    <property type="entry name" value="Outer membrane lipoprotein wza domain like"/>
    <property type="match status" value="1"/>
</dbReference>
<evidence type="ECO:0000256" key="1">
    <source>
        <dbReference type="ARBA" id="ARBA00022729"/>
    </source>
</evidence>
<proteinExistence type="predicted"/>
<gene>
    <name evidence="4" type="ORF">SAMN05421738_105148</name>
</gene>
<keyword evidence="2" id="KW-1133">Transmembrane helix</keyword>
<dbReference type="OrthoDB" id="1445882at2"/>
<dbReference type="Proteomes" id="UP000199149">
    <property type="component" value="Unassembled WGS sequence"/>
</dbReference>
<keyword evidence="1" id="KW-0732">Signal</keyword>
<dbReference type="PANTHER" id="PTHR33619">
    <property type="entry name" value="POLYSACCHARIDE EXPORT PROTEIN GFCE-RELATED"/>
    <property type="match status" value="1"/>
</dbReference>
<dbReference type="EMBL" id="FOUZ01000005">
    <property type="protein sequence ID" value="SFN00737.1"/>
    <property type="molecule type" value="Genomic_DNA"/>
</dbReference>
<keyword evidence="2" id="KW-0472">Membrane</keyword>
<dbReference type="AlphaFoldDB" id="A0A1I4VHV8"/>
<keyword evidence="5" id="KW-1185">Reference proteome</keyword>
<protein>
    <submittedName>
        <fullName evidence="4">Polysaccharide export outer membrane protein</fullName>
    </submittedName>
</protein>
<dbReference type="Gene3D" id="3.30.1950.10">
    <property type="entry name" value="wza like domain"/>
    <property type="match status" value="1"/>
</dbReference>
<accession>A0A1I4VHV8</accession>
<dbReference type="InterPro" id="IPR049712">
    <property type="entry name" value="Poly_export"/>
</dbReference>
<sequence length="262" mass="29232">MLYLKSTLTKTLFLLIILNLFSCISLKDVQLIQPDQNLKLDSKGKIAFTKPEYRIQKDDQILINVSSVAGGSMGILSDFISGGNNTQGGNGVYVREDGNIELPRIGKIKLEGLTLEEARKTVQAEFYKIYDEKGTYIDVNIAGIEYTIVGEANQGVFRAQKKNITLLDAFAQSGSNNNIYADLKNVRIIRTDVDGTRQVYVDLTKESIMNSEYYWIQNNDIIVVNPRKEKVWGVGLNPLTVVTTVMGAIATILGVYLFFDNI</sequence>
<dbReference type="PANTHER" id="PTHR33619:SF3">
    <property type="entry name" value="POLYSACCHARIDE EXPORT PROTEIN GFCE-RELATED"/>
    <property type="match status" value="1"/>
</dbReference>
<reference evidence="5" key="1">
    <citation type="submission" date="2016-10" db="EMBL/GenBank/DDBJ databases">
        <authorList>
            <person name="Varghese N."/>
            <person name="Submissions S."/>
        </authorList>
    </citation>
    <scope>NUCLEOTIDE SEQUENCE [LARGE SCALE GENOMIC DNA]</scope>
    <source>
        <strain evidence="5">XJ109</strain>
    </source>
</reference>
<dbReference type="STRING" id="684065.SAMN05421738_105148"/>
<dbReference type="GO" id="GO:0015159">
    <property type="term" value="F:polysaccharide transmembrane transporter activity"/>
    <property type="evidence" value="ECO:0007669"/>
    <property type="project" value="InterPro"/>
</dbReference>
<keyword evidence="2" id="KW-0812">Transmembrane</keyword>
<dbReference type="Pfam" id="PF02563">
    <property type="entry name" value="Poly_export"/>
    <property type="match status" value="1"/>
</dbReference>
<dbReference type="RefSeq" id="WP_092907569.1">
    <property type="nucleotide sequence ID" value="NZ_FOUZ01000005.1"/>
</dbReference>
<evidence type="ECO:0000313" key="5">
    <source>
        <dbReference type="Proteomes" id="UP000199149"/>
    </source>
</evidence>
<feature type="domain" description="Polysaccharide export protein N-terminal" evidence="3">
    <location>
        <begin position="50"/>
        <end position="130"/>
    </location>
</feature>
<dbReference type="InterPro" id="IPR003715">
    <property type="entry name" value="Poly_export_N"/>
</dbReference>
<name>A0A1I4VHV8_9FLAO</name>
<feature type="transmembrane region" description="Helical" evidence="2">
    <location>
        <begin position="236"/>
        <end position="259"/>
    </location>
</feature>
<evidence type="ECO:0000256" key="2">
    <source>
        <dbReference type="SAM" id="Phobius"/>
    </source>
</evidence>
<evidence type="ECO:0000259" key="3">
    <source>
        <dbReference type="Pfam" id="PF02563"/>
    </source>
</evidence>
<organism evidence="4 5">
    <name type="scientific">Algoriella xinjiangensis</name>
    <dbReference type="NCBI Taxonomy" id="684065"/>
    <lineage>
        <taxon>Bacteria</taxon>
        <taxon>Pseudomonadati</taxon>
        <taxon>Bacteroidota</taxon>
        <taxon>Flavobacteriia</taxon>
        <taxon>Flavobacteriales</taxon>
        <taxon>Weeksellaceae</taxon>
        <taxon>Algoriella</taxon>
    </lineage>
</organism>